<feature type="region of interest" description="Disordered" evidence="1">
    <location>
        <begin position="270"/>
        <end position="318"/>
    </location>
</feature>
<dbReference type="Proteomes" id="UP000566819">
    <property type="component" value="Unassembled WGS sequence"/>
</dbReference>
<proteinExistence type="predicted"/>
<organism evidence="2 3">
    <name type="scientific">Cudoniella acicularis</name>
    <dbReference type="NCBI Taxonomy" id="354080"/>
    <lineage>
        <taxon>Eukaryota</taxon>
        <taxon>Fungi</taxon>
        <taxon>Dikarya</taxon>
        <taxon>Ascomycota</taxon>
        <taxon>Pezizomycotina</taxon>
        <taxon>Leotiomycetes</taxon>
        <taxon>Helotiales</taxon>
        <taxon>Tricladiaceae</taxon>
        <taxon>Cudoniella</taxon>
    </lineage>
</organism>
<protein>
    <submittedName>
        <fullName evidence="2">Uncharacterized protein</fullName>
    </submittedName>
</protein>
<feature type="compositionally biased region" description="Low complexity" evidence="1">
    <location>
        <begin position="87"/>
        <end position="101"/>
    </location>
</feature>
<comment type="caution">
    <text evidence="2">The sequence shown here is derived from an EMBL/GenBank/DDBJ whole genome shotgun (WGS) entry which is preliminary data.</text>
</comment>
<dbReference type="AlphaFoldDB" id="A0A8H4W2S9"/>
<gene>
    <name evidence="2" type="ORF">G7Y89_g9227</name>
</gene>
<evidence type="ECO:0000256" key="1">
    <source>
        <dbReference type="SAM" id="MobiDB-lite"/>
    </source>
</evidence>
<evidence type="ECO:0000313" key="3">
    <source>
        <dbReference type="Proteomes" id="UP000566819"/>
    </source>
</evidence>
<sequence>MTDTETASETTEANNVHLGKIRVKSHPNPAAGKAAIEDAVKASNVQLVAVSASTVDAIKTGKLIELKNQLEPAESRIPQARLQATRPSGTGSSPSLASSSTATQLAGISQLVVWGVSPERHESIGYKFEKQPSSNQNLQVVTTEDVEIALAGEDPLVWKFLHEHQVGENFHPPTEESEEHEQFVALHNKHQASRPQAGATEERQGGLVVDVERGACSEHQVRKALQLSAEYPSVALHNEQQTHQASQPQPPADEYPQALAPHNVVEIRNEQQAHPAPQPPPPTQAPREPTHRPRERDESHQYGSDHSSTSCRDFSSGTFSNTPTPLSIFDFQDENQSINEIEDQNATFLALSNAEEEESEFEFDNYTYQVPPLPASPPAILVNDDVQWATPRSRLRYN</sequence>
<feature type="compositionally biased region" description="Basic and acidic residues" evidence="1">
    <location>
        <begin position="288"/>
        <end position="300"/>
    </location>
</feature>
<feature type="region of interest" description="Disordered" evidence="1">
    <location>
        <begin position="75"/>
        <end position="101"/>
    </location>
</feature>
<dbReference type="EMBL" id="JAAMPI010000744">
    <property type="protein sequence ID" value="KAF4628919.1"/>
    <property type="molecule type" value="Genomic_DNA"/>
</dbReference>
<feature type="compositionally biased region" description="Low complexity" evidence="1">
    <location>
        <begin position="1"/>
        <end position="13"/>
    </location>
</feature>
<feature type="region of interest" description="Disordered" evidence="1">
    <location>
        <begin position="1"/>
        <end position="28"/>
    </location>
</feature>
<keyword evidence="3" id="KW-1185">Reference proteome</keyword>
<evidence type="ECO:0000313" key="2">
    <source>
        <dbReference type="EMBL" id="KAF4628919.1"/>
    </source>
</evidence>
<feature type="compositionally biased region" description="Polar residues" evidence="1">
    <location>
        <begin position="301"/>
        <end position="318"/>
    </location>
</feature>
<reference evidence="2 3" key="1">
    <citation type="submission" date="2020-03" db="EMBL/GenBank/DDBJ databases">
        <title>Draft Genome Sequence of Cudoniella acicularis.</title>
        <authorList>
            <person name="Buettner E."/>
            <person name="Kellner H."/>
        </authorList>
    </citation>
    <scope>NUCLEOTIDE SEQUENCE [LARGE SCALE GENOMIC DNA]</scope>
    <source>
        <strain evidence="2 3">DSM 108380</strain>
    </source>
</reference>
<name>A0A8H4W2S9_9HELO</name>
<accession>A0A8H4W2S9</accession>